<dbReference type="InterPro" id="IPR038729">
    <property type="entry name" value="Rad50/SbcC_AAA"/>
</dbReference>
<proteinExistence type="inferred from homology"/>
<dbReference type="NCBIfam" id="TIGR03185">
    <property type="entry name" value="DNA_S_dndD"/>
    <property type="match status" value="1"/>
</dbReference>
<evidence type="ECO:0000256" key="4">
    <source>
        <dbReference type="SAM" id="Coils"/>
    </source>
</evidence>
<feature type="coiled-coil region" evidence="4">
    <location>
        <begin position="428"/>
        <end position="483"/>
    </location>
</feature>
<dbReference type="PANTHER" id="PTHR32114">
    <property type="entry name" value="ABC TRANSPORTER ABCH.3"/>
    <property type="match status" value="1"/>
</dbReference>
<evidence type="ECO:0000313" key="6">
    <source>
        <dbReference type="EMBL" id="MCX7569193.1"/>
    </source>
</evidence>
<dbReference type="PANTHER" id="PTHR32114:SF2">
    <property type="entry name" value="ABC TRANSPORTER ABCH.3"/>
    <property type="match status" value="1"/>
</dbReference>
<organism evidence="6 7">
    <name type="scientific">Tumebacillus lacus</name>
    <dbReference type="NCBI Taxonomy" id="2995335"/>
    <lineage>
        <taxon>Bacteria</taxon>
        <taxon>Bacillati</taxon>
        <taxon>Bacillota</taxon>
        <taxon>Bacilli</taxon>
        <taxon>Bacillales</taxon>
        <taxon>Alicyclobacillaceae</taxon>
        <taxon>Tumebacillus</taxon>
    </lineage>
</organism>
<accession>A0ABT3WWY5</accession>
<sequence>MKFTRLRLTNIGAFYGSYDFNLTTKYQDKNVVLFGGQNGSGKTTILEGFRLALFGPLSFGYKTDTSSYYEKIDAKLNTIAKKNQERNYQIMLDIELVENFQRVQYTIKRSWDRSKKSIRENLNIQKNGAFMSEKEMEIFQTKLREETPPQLFEFCLFDGERITQIISDETLPAYLKDTAKVMFNLDLFENLETDINSLLRQDSIYGSLTTEEKQLHEVGQTLEDLRQRQKGLLDKQVTLEVETEDKKALLTDLSKQFEVHGGLVKEKRDALLSEMSHLEKQRGAMMERTKDAITSILPFVLVRGLVEKTAEQLKSESVLDVRNNVQNMISAHDVQGLLESLKITTQDSKESASEQIYRGILDLLSSDTSDMFHHASSQQRAEVESLLEQVKKFSKNEILDNYKKNAEMLTTVQKIRKQIDENDSATDLKKLMDTMHDLRNEIESMQLTMEQHQITLGDLTEEITQKEHEYDALKQKIVRAKKAENVFAISNRVLDVSRAFRDIQLKKKLQQVEWETTKMLQALFRKELFIYKISLDPETFHLKLYNSSNEEINKHVLSAGEKQILLLATVWAMVKCSHKRIPFVFDTLLGRLDQSHRKSLIKHLIPQCGDQVIILSTDSEINEELYKEIYPTVAKSYTIDFNTKKSTVEVGHHYFMFDPREVTAQ</sequence>
<dbReference type="Gene3D" id="3.40.50.300">
    <property type="entry name" value="P-loop containing nucleotide triphosphate hydrolases"/>
    <property type="match status" value="2"/>
</dbReference>
<reference evidence="6 7" key="1">
    <citation type="submission" date="2022-11" db="EMBL/GenBank/DDBJ databases">
        <title>Study of microbial diversity in lake waters.</title>
        <authorList>
            <person name="Zhang J."/>
        </authorList>
    </citation>
    <scope>NUCLEOTIDE SEQUENCE [LARGE SCALE GENOMIC DNA]</scope>
    <source>
        <strain evidence="6 7">DT12</strain>
    </source>
</reference>
<name>A0ABT3WWY5_9BACL</name>
<dbReference type="InterPro" id="IPR017599">
    <property type="entry name" value="DNA_S_DndD"/>
</dbReference>
<evidence type="ECO:0000256" key="1">
    <source>
        <dbReference type="ARBA" id="ARBA00006930"/>
    </source>
</evidence>
<protein>
    <recommendedName>
        <fullName evidence="3">Nuclease SbcCD subunit C</fullName>
    </recommendedName>
</protein>
<evidence type="ECO:0000256" key="2">
    <source>
        <dbReference type="ARBA" id="ARBA00011322"/>
    </source>
</evidence>
<dbReference type="EMBL" id="JAPMLT010000002">
    <property type="protein sequence ID" value="MCX7569193.1"/>
    <property type="molecule type" value="Genomic_DNA"/>
</dbReference>
<keyword evidence="7" id="KW-1185">Reference proteome</keyword>
<dbReference type="InterPro" id="IPR027417">
    <property type="entry name" value="P-loop_NTPase"/>
</dbReference>
<feature type="domain" description="Rad50/SbcC-type AAA" evidence="5">
    <location>
        <begin position="5"/>
        <end position="235"/>
    </location>
</feature>
<comment type="caution">
    <text evidence="6">The sequence shown here is derived from an EMBL/GenBank/DDBJ whole genome shotgun (WGS) entry which is preliminary data.</text>
</comment>
<gene>
    <name evidence="6" type="primary">dndD</name>
    <name evidence="6" type="ORF">OS242_04410</name>
</gene>
<dbReference type="RefSeq" id="WP_267150444.1">
    <property type="nucleotide sequence ID" value="NZ_JAPMLT010000002.1"/>
</dbReference>
<evidence type="ECO:0000313" key="7">
    <source>
        <dbReference type="Proteomes" id="UP001208017"/>
    </source>
</evidence>
<evidence type="ECO:0000256" key="3">
    <source>
        <dbReference type="ARBA" id="ARBA00013368"/>
    </source>
</evidence>
<keyword evidence="4" id="KW-0175">Coiled coil</keyword>
<comment type="similarity">
    <text evidence="1">Belongs to the SMC family. SbcC subfamily.</text>
</comment>
<dbReference type="SUPFAM" id="SSF52540">
    <property type="entry name" value="P-loop containing nucleoside triphosphate hydrolases"/>
    <property type="match status" value="1"/>
</dbReference>
<dbReference type="Pfam" id="PF13476">
    <property type="entry name" value="AAA_23"/>
    <property type="match status" value="1"/>
</dbReference>
<evidence type="ECO:0000259" key="5">
    <source>
        <dbReference type="Pfam" id="PF13476"/>
    </source>
</evidence>
<dbReference type="Proteomes" id="UP001208017">
    <property type="component" value="Unassembled WGS sequence"/>
</dbReference>
<comment type="subunit">
    <text evidence="2">Heterodimer of SbcC and SbcD.</text>
</comment>